<name>A0A844YDF6_9SPHN</name>
<evidence type="ECO:0000256" key="1">
    <source>
        <dbReference type="SAM" id="SignalP"/>
    </source>
</evidence>
<dbReference type="Pfam" id="PF05960">
    <property type="entry name" value="DUF885"/>
    <property type="match status" value="1"/>
</dbReference>
<keyword evidence="3" id="KW-1185">Reference proteome</keyword>
<organism evidence="2 3">
    <name type="scientific">Qipengyuania oceanensis</name>
    <dbReference type="NCBI Taxonomy" id="1463597"/>
    <lineage>
        <taxon>Bacteria</taxon>
        <taxon>Pseudomonadati</taxon>
        <taxon>Pseudomonadota</taxon>
        <taxon>Alphaproteobacteria</taxon>
        <taxon>Sphingomonadales</taxon>
        <taxon>Erythrobacteraceae</taxon>
        <taxon>Qipengyuania</taxon>
    </lineage>
</organism>
<evidence type="ECO:0000313" key="2">
    <source>
        <dbReference type="EMBL" id="MXO62550.1"/>
    </source>
</evidence>
<sequence>MFKSFLIATSAIALSACATTAVAPPETEQVGRRDSTAHTRLHQLFADSNEAELQLSPMGAIYRGDFRQADKLTYSLTPGYYDALRANARDDLARLAAIDYAQLSATDQIAYDVFKYNREEALEALDTRWLALTRVRPLNHFLGLHSSYPNFAGLQGPTPFKTVEDYENANKRHADYARYIDRAIAAFREGMASGVVESRLTVSNMIAQLETQLAIPVEDSPFYAPLSEMPASIGAADRQRLTAETTAVIESEIYAANRRLLTFLRDEYLPRARKQDGLSGMKGGAALYRKEVEERTTLPLEPADVHALGLSEVARIHTAMRDIMTEVGFKGTLKEFFEYVRTDPRFAPTSREGLGDRYREIGKIVDTRVGRLFAEQPATPLEIRPYEPYRERYQAGASYQAGAPDASRPGIFYYNAYDLPSRRTPDQVTLYLHEAVPGHHFAISLQRENAELPDFLRFGGYTAFSEGWALYAETLGYEMGLYDDPWDRYGTLSAENFRSMRLVVDTGIHSKGWSRQQAIDYMLANSEMSRTEVENEVDRYIAWPGQALAYKIGALKIQELRKRAEQALGDRFDIRDFHEQVLGTGGLPLTVLEKKIDTWIAGGGGGS</sequence>
<keyword evidence="1" id="KW-0732">Signal</keyword>
<dbReference type="RefSeq" id="WP_160672767.1">
    <property type="nucleotide sequence ID" value="NZ_WTYN01000001.1"/>
</dbReference>
<proteinExistence type="predicted"/>
<dbReference type="PANTHER" id="PTHR33361">
    <property type="entry name" value="GLR0591 PROTEIN"/>
    <property type="match status" value="1"/>
</dbReference>
<dbReference type="Proteomes" id="UP000445582">
    <property type="component" value="Unassembled WGS sequence"/>
</dbReference>
<dbReference type="EMBL" id="WTYN01000001">
    <property type="protein sequence ID" value="MXO62550.1"/>
    <property type="molecule type" value="Genomic_DNA"/>
</dbReference>
<dbReference type="OrthoDB" id="9763405at2"/>
<dbReference type="PANTHER" id="PTHR33361:SF16">
    <property type="entry name" value="DUF885 DOMAIN-CONTAINING PROTEIN"/>
    <property type="match status" value="1"/>
</dbReference>
<dbReference type="AlphaFoldDB" id="A0A844YDF6"/>
<accession>A0A844YDF6</accession>
<dbReference type="PROSITE" id="PS51257">
    <property type="entry name" value="PROKAR_LIPOPROTEIN"/>
    <property type="match status" value="1"/>
</dbReference>
<comment type="caution">
    <text evidence="2">The sequence shown here is derived from an EMBL/GenBank/DDBJ whole genome shotgun (WGS) entry which is preliminary data.</text>
</comment>
<gene>
    <name evidence="2" type="ORF">GRI48_05945</name>
</gene>
<dbReference type="InterPro" id="IPR010281">
    <property type="entry name" value="DUF885"/>
</dbReference>
<reference evidence="2 3" key="1">
    <citation type="submission" date="2019-12" db="EMBL/GenBank/DDBJ databases">
        <title>Genomic-based taxomic classification of the family Erythrobacteraceae.</title>
        <authorList>
            <person name="Xu L."/>
        </authorList>
    </citation>
    <scope>NUCLEOTIDE SEQUENCE [LARGE SCALE GENOMIC DNA]</scope>
    <source>
        <strain evidence="2 3">MCCC 1A09965</strain>
    </source>
</reference>
<feature type="signal peptide" evidence="1">
    <location>
        <begin position="1"/>
        <end position="23"/>
    </location>
</feature>
<protein>
    <submittedName>
        <fullName evidence="2">DUF885 family protein</fullName>
    </submittedName>
</protein>
<feature type="chain" id="PRO_5032913319" evidence="1">
    <location>
        <begin position="24"/>
        <end position="607"/>
    </location>
</feature>
<evidence type="ECO:0000313" key="3">
    <source>
        <dbReference type="Proteomes" id="UP000445582"/>
    </source>
</evidence>